<dbReference type="FunFam" id="2.60.260.20:FF:000004">
    <property type="entry name" value="Molecular chaperone DnaJ"/>
    <property type="match status" value="1"/>
</dbReference>
<evidence type="ECO:0000256" key="4">
    <source>
        <dbReference type="ARBA" id="ARBA00022705"/>
    </source>
</evidence>
<dbReference type="GO" id="GO:0008270">
    <property type="term" value="F:zinc ion binding"/>
    <property type="evidence" value="ECO:0007669"/>
    <property type="project" value="UniProtKB-UniRule"/>
</dbReference>
<dbReference type="GO" id="GO:0005524">
    <property type="term" value="F:ATP binding"/>
    <property type="evidence" value="ECO:0007669"/>
    <property type="project" value="InterPro"/>
</dbReference>
<comment type="function">
    <text evidence="13">Participates actively in the response to hyperosmotic and heat shock by preventing the aggregation of stress-denatured proteins and by disaggregating proteins, also in an autonomous, DnaK-independent fashion. Unfolded proteins bind initially to DnaJ; upon interaction with the DnaJ-bound protein, DnaK hydrolyzes its bound ATP, resulting in the formation of a stable complex. GrpE releases ADP from DnaK; ATP binding to DnaK triggers the release of the substrate protein, thus completing the reaction cycle. Several rounds of ATP-dependent interactions between DnaJ, DnaK and GrpE are required for fully efficient folding. Also involved, together with DnaK and GrpE, in the DNA replication of plasmids through activation of initiation proteins.</text>
</comment>
<comment type="caution">
    <text evidence="17">The sequence shown here is derived from an EMBL/GenBank/DDBJ whole genome shotgun (WGS) entry which is preliminary data.</text>
</comment>
<dbReference type="FunFam" id="2.10.230.10:FF:000002">
    <property type="entry name" value="Molecular chaperone DnaJ"/>
    <property type="match status" value="1"/>
</dbReference>
<dbReference type="InterPro" id="IPR001623">
    <property type="entry name" value="DnaJ_domain"/>
</dbReference>
<comment type="domain">
    <text evidence="13">The J domain is necessary and sufficient to stimulate DnaK ATPase activity. Zinc center 1 plays an important role in the autonomous, DnaK-independent chaperone activity of DnaJ. Zinc center 2 is essential for interaction with DnaK and for DnaJ activity.</text>
</comment>
<proteinExistence type="inferred from homology"/>
<evidence type="ECO:0000256" key="5">
    <source>
        <dbReference type="ARBA" id="ARBA00022723"/>
    </source>
</evidence>
<gene>
    <name evidence="13 17" type="primary">dnaJ</name>
    <name evidence="17" type="ORF">IC620_02060</name>
</gene>
<keyword evidence="3 13" id="KW-0963">Cytoplasm</keyword>
<evidence type="ECO:0000259" key="15">
    <source>
        <dbReference type="PROSITE" id="PS50076"/>
    </source>
</evidence>
<feature type="binding site" evidence="13">
    <location>
        <position position="186"/>
    </location>
    <ligand>
        <name>Zn(2+)</name>
        <dbReference type="ChEBI" id="CHEBI:29105"/>
        <label>2</label>
    </ligand>
</feature>
<feature type="binding site" evidence="13">
    <location>
        <position position="163"/>
    </location>
    <ligand>
        <name>Zn(2+)</name>
        <dbReference type="ChEBI" id="CHEBI:29105"/>
        <label>2</label>
    </ligand>
</feature>
<evidence type="ECO:0000256" key="9">
    <source>
        <dbReference type="ARBA" id="ARBA00023016"/>
    </source>
</evidence>
<dbReference type="SUPFAM" id="SSF49493">
    <property type="entry name" value="HSP40/DnaJ peptide-binding domain"/>
    <property type="match status" value="2"/>
</dbReference>
<dbReference type="GO" id="GO:0042026">
    <property type="term" value="P:protein refolding"/>
    <property type="evidence" value="ECO:0007669"/>
    <property type="project" value="TreeGrafter"/>
</dbReference>
<feature type="binding site" evidence="13">
    <location>
        <position position="146"/>
    </location>
    <ligand>
        <name>Zn(2+)</name>
        <dbReference type="ChEBI" id="CHEBI:29105"/>
        <label>1</label>
    </ligand>
</feature>
<evidence type="ECO:0000256" key="6">
    <source>
        <dbReference type="ARBA" id="ARBA00022737"/>
    </source>
</evidence>
<reference evidence="17" key="1">
    <citation type="submission" date="2020-09" db="EMBL/GenBank/DDBJ databases">
        <title>A novel bacterium of genus Hazenella, isolated from South China Sea.</title>
        <authorList>
            <person name="Huang H."/>
            <person name="Mo K."/>
            <person name="Hu Y."/>
        </authorList>
    </citation>
    <scope>NUCLEOTIDE SEQUENCE</scope>
    <source>
        <strain evidence="17">IB182357</strain>
    </source>
</reference>
<dbReference type="InterPro" id="IPR012724">
    <property type="entry name" value="DnaJ"/>
</dbReference>
<dbReference type="InterPro" id="IPR036869">
    <property type="entry name" value="J_dom_sf"/>
</dbReference>
<dbReference type="SUPFAM" id="SSF57938">
    <property type="entry name" value="DnaJ/Hsp40 cysteine-rich domain"/>
    <property type="match status" value="1"/>
</dbReference>
<feature type="binding site" evidence="13">
    <location>
        <position position="160"/>
    </location>
    <ligand>
        <name>Zn(2+)</name>
        <dbReference type="ChEBI" id="CHEBI:29105"/>
        <label>2</label>
    </ligand>
</feature>
<feature type="binding site" evidence="13">
    <location>
        <position position="200"/>
    </location>
    <ligand>
        <name>Zn(2+)</name>
        <dbReference type="ChEBI" id="CHEBI:29105"/>
        <label>1</label>
    </ligand>
</feature>
<dbReference type="GO" id="GO:0009408">
    <property type="term" value="P:response to heat"/>
    <property type="evidence" value="ECO:0007669"/>
    <property type="project" value="InterPro"/>
</dbReference>
<dbReference type="HAMAP" id="MF_01152">
    <property type="entry name" value="DnaJ"/>
    <property type="match status" value="1"/>
</dbReference>
<feature type="zinc finger region" description="CR-type" evidence="14">
    <location>
        <begin position="130"/>
        <end position="212"/>
    </location>
</feature>
<dbReference type="Pfam" id="PF01556">
    <property type="entry name" value="DnaJ_C"/>
    <property type="match status" value="1"/>
</dbReference>
<dbReference type="NCBIfam" id="NF010873">
    <property type="entry name" value="PRK14280.1"/>
    <property type="match status" value="1"/>
</dbReference>
<feature type="repeat" description="CXXCXGXG motif" evidence="13">
    <location>
        <begin position="160"/>
        <end position="167"/>
    </location>
</feature>
<keyword evidence="18" id="KW-1185">Reference proteome</keyword>
<evidence type="ECO:0000256" key="8">
    <source>
        <dbReference type="ARBA" id="ARBA00022833"/>
    </source>
</evidence>
<dbReference type="InterPro" id="IPR036410">
    <property type="entry name" value="HSP_DnaJ_Cys-rich_dom_sf"/>
</dbReference>
<evidence type="ECO:0000313" key="18">
    <source>
        <dbReference type="Proteomes" id="UP000661691"/>
    </source>
</evidence>
<evidence type="ECO:0000256" key="2">
    <source>
        <dbReference type="ARBA" id="ARBA00011738"/>
    </source>
</evidence>
<comment type="subcellular location">
    <subcellularLocation>
        <location evidence="1 13">Cytoplasm</location>
    </subcellularLocation>
</comment>
<dbReference type="Gene3D" id="2.10.230.10">
    <property type="entry name" value="Heat shock protein DnaJ, cysteine-rich domain"/>
    <property type="match status" value="1"/>
</dbReference>
<dbReference type="InterPro" id="IPR018253">
    <property type="entry name" value="DnaJ_domain_CS"/>
</dbReference>
<keyword evidence="8 13" id="KW-0862">Zinc</keyword>
<dbReference type="GO" id="GO:0031072">
    <property type="term" value="F:heat shock protein binding"/>
    <property type="evidence" value="ECO:0007669"/>
    <property type="project" value="InterPro"/>
</dbReference>
<dbReference type="PROSITE" id="PS50076">
    <property type="entry name" value="DNAJ_2"/>
    <property type="match status" value="1"/>
</dbReference>
<evidence type="ECO:0000259" key="16">
    <source>
        <dbReference type="PROSITE" id="PS51188"/>
    </source>
</evidence>
<accession>A0A926RT23</accession>
<dbReference type="RefSeq" id="WP_191138968.1">
    <property type="nucleotide sequence ID" value="NZ_JACXAG020000002.1"/>
</dbReference>
<evidence type="ECO:0000256" key="10">
    <source>
        <dbReference type="ARBA" id="ARBA00023186"/>
    </source>
</evidence>
<dbReference type="CDD" id="cd10719">
    <property type="entry name" value="DnaJ_zf"/>
    <property type="match status" value="1"/>
</dbReference>
<feature type="binding site" evidence="13">
    <location>
        <position position="189"/>
    </location>
    <ligand>
        <name>Zn(2+)</name>
        <dbReference type="ChEBI" id="CHEBI:29105"/>
        <label>2</label>
    </ligand>
</feature>
<dbReference type="PROSITE" id="PS00636">
    <property type="entry name" value="DNAJ_1"/>
    <property type="match status" value="1"/>
</dbReference>
<feature type="repeat" description="CXXCXGXG motif" evidence="13">
    <location>
        <begin position="200"/>
        <end position="207"/>
    </location>
</feature>
<feature type="repeat" description="CXXCXGXG motif" evidence="13">
    <location>
        <begin position="143"/>
        <end position="150"/>
    </location>
</feature>
<evidence type="ECO:0000313" key="17">
    <source>
        <dbReference type="EMBL" id="MBD1371143.1"/>
    </source>
</evidence>
<dbReference type="PANTHER" id="PTHR43096">
    <property type="entry name" value="DNAJ HOMOLOG 1, MITOCHONDRIAL-RELATED"/>
    <property type="match status" value="1"/>
</dbReference>
<evidence type="ECO:0000256" key="14">
    <source>
        <dbReference type="PROSITE-ProRule" id="PRU00546"/>
    </source>
</evidence>
<dbReference type="SMART" id="SM00271">
    <property type="entry name" value="DnaJ"/>
    <property type="match status" value="1"/>
</dbReference>
<name>A0A926RT23_9BACL</name>
<keyword evidence="6 13" id="KW-0677">Repeat</keyword>
<dbReference type="EMBL" id="JACXAH010000002">
    <property type="protein sequence ID" value="MBD1371143.1"/>
    <property type="molecule type" value="Genomic_DNA"/>
</dbReference>
<dbReference type="FunFam" id="1.10.287.110:FF:000031">
    <property type="entry name" value="Molecular chaperone DnaJ"/>
    <property type="match status" value="1"/>
</dbReference>
<evidence type="ECO:0000256" key="3">
    <source>
        <dbReference type="ARBA" id="ARBA00022490"/>
    </source>
</evidence>
<evidence type="ECO:0000256" key="11">
    <source>
        <dbReference type="ARBA" id="ARBA00061004"/>
    </source>
</evidence>
<evidence type="ECO:0000256" key="1">
    <source>
        <dbReference type="ARBA" id="ARBA00004496"/>
    </source>
</evidence>
<sequence>MSKRDYYEVLGVERGASEDEIRKAYRKLTRKYHPDVNKEADSEKKFKEIKEAYEVLGNQQKKAQYDRFGHADPSAGFGGGQGFDGNDFGFGDIFDMFFGGGGRRNNPNAPRQGADLEYRVQIELKDAVFGKEVDVVIPRSQTCDTCHGSGAKEGTKPETCSTCQGTGQAEVVQNTPFGRVVNRRICHTCEGKGKIIQQKCTACKGEGRVEKKKKINVKIPAGIHEGAQLRVSGEGEAGVNGGPPGDLYITILVKSHEFFIRDGDDLTCEIPITFAQATLGDEVIVPTLNGKVKLKVPAGTQTGTEFRMQGKGVPRLNGYGEGDLRVKVRLVTPRNLNDEQKEAMRAFNRVCGEYVNQEQHGGSNFFDKMKQAFRGD</sequence>
<feature type="domain" description="J" evidence="15">
    <location>
        <begin position="5"/>
        <end position="69"/>
    </location>
</feature>
<keyword evidence="10 13" id="KW-0143">Chaperone</keyword>
<feature type="binding site" evidence="13">
    <location>
        <position position="203"/>
    </location>
    <ligand>
        <name>Zn(2+)</name>
        <dbReference type="ChEBI" id="CHEBI:29105"/>
        <label>1</label>
    </ligand>
</feature>
<protein>
    <recommendedName>
        <fullName evidence="12 13">Chaperone protein DnaJ</fullName>
    </recommendedName>
</protein>
<feature type="repeat" description="CXXCXGXG motif" evidence="13">
    <location>
        <begin position="186"/>
        <end position="193"/>
    </location>
</feature>
<dbReference type="Pfam" id="PF00684">
    <property type="entry name" value="DnaJ_CXXCXGXG"/>
    <property type="match status" value="1"/>
</dbReference>
<comment type="similarity">
    <text evidence="11 13">Belongs to the DnaJ family.</text>
</comment>
<keyword evidence="5 13" id="KW-0479">Metal-binding</keyword>
<dbReference type="Proteomes" id="UP000661691">
    <property type="component" value="Unassembled WGS sequence"/>
</dbReference>
<dbReference type="Gene3D" id="2.60.260.20">
    <property type="entry name" value="Urease metallochaperone UreE, N-terminal domain"/>
    <property type="match status" value="2"/>
</dbReference>
<dbReference type="CDD" id="cd06257">
    <property type="entry name" value="DnaJ"/>
    <property type="match status" value="1"/>
</dbReference>
<dbReference type="NCBIfam" id="TIGR02349">
    <property type="entry name" value="DnaJ_bact"/>
    <property type="match status" value="1"/>
</dbReference>
<keyword evidence="9 13" id="KW-0346">Stress response</keyword>
<dbReference type="GO" id="GO:0005737">
    <property type="term" value="C:cytoplasm"/>
    <property type="evidence" value="ECO:0007669"/>
    <property type="project" value="UniProtKB-SubCell"/>
</dbReference>
<dbReference type="PRINTS" id="PR00625">
    <property type="entry name" value="JDOMAIN"/>
</dbReference>
<evidence type="ECO:0000256" key="12">
    <source>
        <dbReference type="ARBA" id="ARBA00067609"/>
    </source>
</evidence>
<dbReference type="Pfam" id="PF00226">
    <property type="entry name" value="DnaJ"/>
    <property type="match status" value="1"/>
</dbReference>
<dbReference type="CDD" id="cd10747">
    <property type="entry name" value="DnaJ_C"/>
    <property type="match status" value="1"/>
</dbReference>
<dbReference type="SUPFAM" id="SSF46565">
    <property type="entry name" value="Chaperone J-domain"/>
    <property type="match status" value="1"/>
</dbReference>
<evidence type="ECO:0000256" key="13">
    <source>
        <dbReference type="HAMAP-Rule" id="MF_01152"/>
    </source>
</evidence>
<comment type="cofactor">
    <cofactor evidence="13">
        <name>Zn(2+)</name>
        <dbReference type="ChEBI" id="CHEBI:29105"/>
    </cofactor>
    <text evidence="13">Binds 2 Zn(2+) ions per monomer.</text>
</comment>
<organism evidence="17 18">
    <name type="scientific">Polycladospora coralii</name>
    <dbReference type="NCBI Taxonomy" id="2771432"/>
    <lineage>
        <taxon>Bacteria</taxon>
        <taxon>Bacillati</taxon>
        <taxon>Bacillota</taxon>
        <taxon>Bacilli</taxon>
        <taxon>Bacillales</taxon>
        <taxon>Thermoactinomycetaceae</taxon>
        <taxon>Polycladospora</taxon>
    </lineage>
</organism>
<dbReference type="PROSITE" id="PS51188">
    <property type="entry name" value="ZF_CR"/>
    <property type="match status" value="1"/>
</dbReference>
<evidence type="ECO:0000256" key="7">
    <source>
        <dbReference type="ARBA" id="ARBA00022771"/>
    </source>
</evidence>
<dbReference type="GO" id="GO:0006260">
    <property type="term" value="P:DNA replication"/>
    <property type="evidence" value="ECO:0007669"/>
    <property type="project" value="UniProtKB-KW"/>
</dbReference>
<comment type="subunit">
    <text evidence="2 13">Homodimer.</text>
</comment>
<dbReference type="InterPro" id="IPR001305">
    <property type="entry name" value="HSP_DnaJ_Cys-rich_dom"/>
</dbReference>
<keyword evidence="4 13" id="KW-0235">DNA replication</keyword>
<feature type="domain" description="CR-type" evidence="16">
    <location>
        <begin position="130"/>
        <end position="212"/>
    </location>
</feature>
<dbReference type="Gene3D" id="1.10.287.110">
    <property type="entry name" value="DnaJ domain"/>
    <property type="match status" value="1"/>
</dbReference>
<dbReference type="PANTHER" id="PTHR43096:SF48">
    <property type="entry name" value="CHAPERONE PROTEIN DNAJ"/>
    <property type="match status" value="1"/>
</dbReference>
<dbReference type="GO" id="GO:0051082">
    <property type="term" value="F:unfolded protein binding"/>
    <property type="evidence" value="ECO:0007669"/>
    <property type="project" value="UniProtKB-UniRule"/>
</dbReference>
<dbReference type="InterPro" id="IPR002939">
    <property type="entry name" value="DnaJ_C"/>
</dbReference>
<dbReference type="InterPro" id="IPR008971">
    <property type="entry name" value="HSP40/DnaJ_pept-bd"/>
</dbReference>
<dbReference type="NCBIfam" id="NF008035">
    <property type="entry name" value="PRK10767.1"/>
    <property type="match status" value="1"/>
</dbReference>
<feature type="binding site" evidence="13">
    <location>
        <position position="143"/>
    </location>
    <ligand>
        <name>Zn(2+)</name>
        <dbReference type="ChEBI" id="CHEBI:29105"/>
        <label>1</label>
    </ligand>
</feature>
<dbReference type="AlphaFoldDB" id="A0A926RT23"/>
<dbReference type="FunFam" id="2.60.260.20:FF:000009">
    <property type="entry name" value="Putative Mitochondrial DnaJ chaperone"/>
    <property type="match status" value="1"/>
</dbReference>
<keyword evidence="7 13" id="KW-0863">Zinc-finger</keyword>